<comment type="subcellular location">
    <subcellularLocation>
        <location evidence="5 6">Cytoplasm</location>
    </subcellularLocation>
</comment>
<keyword evidence="4 5" id="KW-0456">Lyase</keyword>
<dbReference type="InterPro" id="IPR038494">
    <property type="entry name" value="IGPD_sf"/>
</dbReference>
<dbReference type="PANTHER" id="PTHR23133:SF2">
    <property type="entry name" value="IMIDAZOLEGLYCEROL-PHOSPHATE DEHYDRATASE"/>
    <property type="match status" value="1"/>
</dbReference>
<evidence type="ECO:0000256" key="3">
    <source>
        <dbReference type="ARBA" id="ARBA00023102"/>
    </source>
</evidence>
<evidence type="ECO:0000313" key="8">
    <source>
        <dbReference type="Proteomes" id="UP001500635"/>
    </source>
</evidence>
<evidence type="ECO:0000256" key="2">
    <source>
        <dbReference type="ARBA" id="ARBA00022605"/>
    </source>
</evidence>
<comment type="pathway">
    <text evidence="1 5 6">Amino-acid biosynthesis; L-histidine biosynthesis; L-histidine from 5-phospho-alpha-D-ribose 1-diphosphate: step 6/9.</text>
</comment>
<dbReference type="SUPFAM" id="SSF54211">
    <property type="entry name" value="Ribosomal protein S5 domain 2-like"/>
    <property type="match status" value="2"/>
</dbReference>
<keyword evidence="8" id="KW-1185">Reference proteome</keyword>
<keyword evidence="5" id="KW-0963">Cytoplasm</keyword>
<proteinExistence type="inferred from homology"/>
<keyword evidence="2 5" id="KW-0028">Amino-acid biosynthesis</keyword>
<dbReference type="EMBL" id="BAABFR010000116">
    <property type="protein sequence ID" value="GAA4404050.1"/>
    <property type="molecule type" value="Genomic_DNA"/>
</dbReference>
<sequence>MTSTAELVEPTKRRAHIKRSTKETSIDIELDLDGSGRVDVQTGVGFFDHMLAQLGRHGLFDLAVRTDGDLWIDTHHTVEDTAIALGKAFDQALGDRRGVRRFADCAVPLDEALARVVVDLSGRPYLEFSQPEGLASTIGDYDTTLTQHVWESFTTAAKICMHVDVLRGRNAHHVAEAQFKAVARALRVAVSHDPREPGIPSTKGVL</sequence>
<reference evidence="8" key="1">
    <citation type="journal article" date="2019" name="Int. J. Syst. Evol. Microbiol.">
        <title>The Global Catalogue of Microorganisms (GCM) 10K type strain sequencing project: providing services to taxonomists for standard genome sequencing and annotation.</title>
        <authorList>
            <consortium name="The Broad Institute Genomics Platform"/>
            <consortium name="The Broad Institute Genome Sequencing Center for Infectious Disease"/>
            <person name="Wu L."/>
            <person name="Ma J."/>
        </authorList>
    </citation>
    <scope>NUCLEOTIDE SEQUENCE [LARGE SCALE GENOMIC DNA]</scope>
    <source>
        <strain evidence="8">JCM 17688</strain>
    </source>
</reference>
<evidence type="ECO:0000313" key="7">
    <source>
        <dbReference type="EMBL" id="GAA4404050.1"/>
    </source>
</evidence>
<keyword evidence="3 5" id="KW-0368">Histidine biosynthesis</keyword>
<dbReference type="InterPro" id="IPR020568">
    <property type="entry name" value="Ribosomal_Su5_D2-typ_SF"/>
</dbReference>
<accession>A0ABP8KD89</accession>
<evidence type="ECO:0000256" key="6">
    <source>
        <dbReference type="RuleBase" id="RU000599"/>
    </source>
</evidence>
<evidence type="ECO:0000256" key="1">
    <source>
        <dbReference type="ARBA" id="ARBA00005047"/>
    </source>
</evidence>
<comment type="catalytic activity">
    <reaction evidence="5 6">
        <text>D-erythro-1-(imidazol-4-yl)glycerol 3-phosphate = 3-(imidazol-4-yl)-2-oxopropyl phosphate + H2O</text>
        <dbReference type="Rhea" id="RHEA:11040"/>
        <dbReference type="ChEBI" id="CHEBI:15377"/>
        <dbReference type="ChEBI" id="CHEBI:57766"/>
        <dbReference type="ChEBI" id="CHEBI:58278"/>
        <dbReference type="EC" id="4.2.1.19"/>
    </reaction>
</comment>
<comment type="similarity">
    <text evidence="5 6">Belongs to the imidazoleglycerol-phosphate dehydratase family.</text>
</comment>
<organism evidence="7 8">
    <name type="scientific">Tsukamurella soli</name>
    <dbReference type="NCBI Taxonomy" id="644556"/>
    <lineage>
        <taxon>Bacteria</taxon>
        <taxon>Bacillati</taxon>
        <taxon>Actinomycetota</taxon>
        <taxon>Actinomycetes</taxon>
        <taxon>Mycobacteriales</taxon>
        <taxon>Tsukamurellaceae</taxon>
        <taxon>Tsukamurella</taxon>
    </lineage>
</organism>
<evidence type="ECO:0000256" key="4">
    <source>
        <dbReference type="ARBA" id="ARBA00023239"/>
    </source>
</evidence>
<evidence type="ECO:0000256" key="5">
    <source>
        <dbReference type="HAMAP-Rule" id="MF_00076"/>
    </source>
</evidence>
<dbReference type="PROSITE" id="PS00954">
    <property type="entry name" value="IGP_DEHYDRATASE_1"/>
    <property type="match status" value="1"/>
</dbReference>
<dbReference type="NCBIfam" id="NF002111">
    <property type="entry name" value="PRK00951.2-1"/>
    <property type="match status" value="1"/>
</dbReference>
<dbReference type="EC" id="4.2.1.19" evidence="5 6"/>
<dbReference type="InterPro" id="IPR000807">
    <property type="entry name" value="ImidazoleglycerolP_deHydtase"/>
</dbReference>
<dbReference type="PANTHER" id="PTHR23133">
    <property type="entry name" value="IMIDAZOLEGLYCEROL-PHOSPHATE DEHYDRATASE HIS7"/>
    <property type="match status" value="1"/>
</dbReference>
<protein>
    <recommendedName>
        <fullName evidence="5 6">Imidazoleglycerol-phosphate dehydratase</fullName>
        <shortName evidence="5">IGPD</shortName>
        <ecNumber evidence="5 6">4.2.1.19</ecNumber>
    </recommendedName>
</protein>
<dbReference type="HAMAP" id="MF_00076">
    <property type="entry name" value="HisB"/>
    <property type="match status" value="1"/>
</dbReference>
<dbReference type="NCBIfam" id="NF002116">
    <property type="entry name" value="PRK00951.2-6"/>
    <property type="match status" value="1"/>
</dbReference>
<dbReference type="Proteomes" id="UP001500635">
    <property type="component" value="Unassembled WGS sequence"/>
</dbReference>
<gene>
    <name evidence="7" type="primary">hisB_2</name>
    <name evidence="5" type="synonym">hisB</name>
    <name evidence="7" type="ORF">GCM10023147_46150</name>
</gene>
<comment type="caution">
    <text evidence="7">The sequence shown here is derived from an EMBL/GenBank/DDBJ whole genome shotgun (WGS) entry which is preliminary data.</text>
</comment>
<dbReference type="RefSeq" id="WP_345000590.1">
    <property type="nucleotide sequence ID" value="NZ_BAABFR010000116.1"/>
</dbReference>
<dbReference type="Pfam" id="PF00475">
    <property type="entry name" value="IGPD"/>
    <property type="match status" value="1"/>
</dbReference>
<dbReference type="CDD" id="cd07914">
    <property type="entry name" value="IGPD"/>
    <property type="match status" value="1"/>
</dbReference>
<dbReference type="NCBIfam" id="NF002114">
    <property type="entry name" value="PRK00951.2-4"/>
    <property type="match status" value="1"/>
</dbReference>
<dbReference type="PROSITE" id="PS00955">
    <property type="entry name" value="IGP_DEHYDRATASE_2"/>
    <property type="match status" value="1"/>
</dbReference>
<dbReference type="Gene3D" id="3.30.230.40">
    <property type="entry name" value="Imidazole glycerol phosphate dehydratase, domain 1"/>
    <property type="match status" value="2"/>
</dbReference>
<dbReference type="NCBIfam" id="NF002110">
    <property type="entry name" value="PRK00951.1-6"/>
    <property type="match status" value="1"/>
</dbReference>
<dbReference type="InterPro" id="IPR020565">
    <property type="entry name" value="ImidazoleglycerP_deHydtase_CS"/>
</dbReference>
<name>A0ABP8KD89_9ACTN</name>